<organism evidence="1 2">
    <name type="scientific">Clostridium estertheticum</name>
    <dbReference type="NCBI Taxonomy" id="238834"/>
    <lineage>
        <taxon>Bacteria</taxon>
        <taxon>Bacillati</taxon>
        <taxon>Bacillota</taxon>
        <taxon>Clostridia</taxon>
        <taxon>Eubacteriales</taxon>
        <taxon>Clostridiaceae</taxon>
        <taxon>Clostridium</taxon>
    </lineage>
</organism>
<sequence>MRLFHISEESNIKVFEPRIPLRADIDNTKGLVWSINEKCLPNFLTPRNCPRVTYYSTDKSSKEDNEKYFPSESSQHIVAIEHKWFETMKNTVLYLYEFDISKFYLQDEIAGYYVSEVRQVPINKIIKANLFNELSIRNVEIRIVDNLWDLSDEIKQTSLNWSMCRMAYAQERQKKD</sequence>
<evidence type="ECO:0000313" key="2">
    <source>
        <dbReference type="Proteomes" id="UP000531659"/>
    </source>
</evidence>
<proteinExistence type="predicted"/>
<dbReference type="EMBL" id="JABEYB010000019">
    <property type="protein sequence ID" value="NNU78140.1"/>
    <property type="molecule type" value="Genomic_DNA"/>
</dbReference>
<reference evidence="1 2" key="1">
    <citation type="submission" date="2020-05" db="EMBL/GenBank/DDBJ databases">
        <title>Complete genome of Clostridium estertheticum subspecies estertheticum, isolated from Vacuum packed lamb meat from New Zealand imported to Switzerland.</title>
        <authorList>
            <person name="Wambui J."/>
            <person name="Stevens M.J.A."/>
            <person name="Stephan R."/>
        </authorList>
    </citation>
    <scope>NUCLEOTIDE SEQUENCE [LARGE SCALE GENOMIC DNA]</scope>
    <source>
        <strain evidence="1 2">CEST001</strain>
    </source>
</reference>
<comment type="caution">
    <text evidence="1">The sequence shown here is derived from an EMBL/GenBank/DDBJ whole genome shotgun (WGS) entry which is preliminary data.</text>
</comment>
<dbReference type="InterPro" id="IPR049253">
    <property type="entry name" value="DUF6886"/>
</dbReference>
<dbReference type="Proteomes" id="UP000531659">
    <property type="component" value="Unassembled WGS sequence"/>
</dbReference>
<dbReference type="Pfam" id="PF21820">
    <property type="entry name" value="DUF6886"/>
    <property type="match status" value="1"/>
</dbReference>
<name>A0A7Y3SZA5_9CLOT</name>
<dbReference type="AlphaFoldDB" id="A0A7Y3SZA5"/>
<dbReference type="RefSeq" id="WP_171298729.1">
    <property type="nucleotide sequence ID" value="NZ_CP087098.1"/>
</dbReference>
<gene>
    <name evidence="1" type="ORF">HLQ16_19695</name>
</gene>
<accession>A0A7Y3SZA5</accession>
<evidence type="ECO:0000313" key="1">
    <source>
        <dbReference type="EMBL" id="NNU78140.1"/>
    </source>
</evidence>
<protein>
    <submittedName>
        <fullName evidence="1">Uncharacterized protein</fullName>
    </submittedName>
</protein>